<dbReference type="AlphaFoldDB" id="A0A433DCQ9"/>
<name>A0A433DCQ9_9FUNG</name>
<comment type="caution">
    <text evidence="1">The sequence shown here is derived from an EMBL/GenBank/DDBJ whole genome shotgun (WGS) entry which is preliminary data.</text>
</comment>
<organism evidence="1 2">
    <name type="scientific">Jimgerdemannia flammicorona</name>
    <dbReference type="NCBI Taxonomy" id="994334"/>
    <lineage>
        <taxon>Eukaryota</taxon>
        <taxon>Fungi</taxon>
        <taxon>Fungi incertae sedis</taxon>
        <taxon>Mucoromycota</taxon>
        <taxon>Mucoromycotina</taxon>
        <taxon>Endogonomycetes</taxon>
        <taxon>Endogonales</taxon>
        <taxon>Endogonaceae</taxon>
        <taxon>Jimgerdemannia</taxon>
    </lineage>
</organism>
<proteinExistence type="predicted"/>
<protein>
    <submittedName>
        <fullName evidence="1">Uncharacterized protein</fullName>
    </submittedName>
</protein>
<keyword evidence="2" id="KW-1185">Reference proteome</keyword>
<reference evidence="1 2" key="1">
    <citation type="journal article" date="2018" name="New Phytol.">
        <title>Phylogenomics of Endogonaceae and evolution of mycorrhizas within Mucoromycota.</title>
        <authorList>
            <person name="Chang Y."/>
            <person name="Desiro A."/>
            <person name="Na H."/>
            <person name="Sandor L."/>
            <person name="Lipzen A."/>
            <person name="Clum A."/>
            <person name="Barry K."/>
            <person name="Grigoriev I.V."/>
            <person name="Martin F.M."/>
            <person name="Stajich J.E."/>
            <person name="Smith M.E."/>
            <person name="Bonito G."/>
            <person name="Spatafora J.W."/>
        </authorList>
    </citation>
    <scope>NUCLEOTIDE SEQUENCE [LARGE SCALE GENOMIC DNA]</scope>
    <source>
        <strain evidence="1 2">GMNB39</strain>
    </source>
</reference>
<dbReference type="EMBL" id="RBNI01003194">
    <property type="protein sequence ID" value="RUP48606.1"/>
    <property type="molecule type" value="Genomic_DNA"/>
</dbReference>
<evidence type="ECO:0000313" key="1">
    <source>
        <dbReference type="EMBL" id="RUP48606.1"/>
    </source>
</evidence>
<sequence>MSGSGEIKHKYKNGKIASPASFPILCSPPSSGTTMSTTLKTTDPCRLTEHYEEVRGRIY</sequence>
<accession>A0A433DCQ9</accession>
<dbReference type="Proteomes" id="UP000268093">
    <property type="component" value="Unassembled WGS sequence"/>
</dbReference>
<gene>
    <name evidence="1" type="ORF">BC936DRAFT_144318</name>
</gene>
<evidence type="ECO:0000313" key="2">
    <source>
        <dbReference type="Proteomes" id="UP000268093"/>
    </source>
</evidence>